<sequence>MQIYAGKLFDPYTLQLLENQVITVSPESGLVLDVQPFSITNTNDLSGPQCIDLRHATVLPGFVDAHVHFFLHPYSEVSWEDQVTKESLVERTVRATIHARRTLMAGYTSVRDLGTEGAGDADFHLRKCMSGSNAMIPGPRYFCANRAIVPTGSYAGPKSTIHLNQEGIEGITGAEVADGEVECIKAVRRQIGAGADWIKWTITDYRFRSRMVDVSPAVSKAAITTFNEKELHAIVSTAINLGVKVAAHSAHWHARGHNRIASGPGVHSVEHGQFMVFDNETSKHLESRFPDDANKFNTIWVPTLAAYYTIGQGQGEIWESALRAFRTALERGVENIACGGDTGVFAHGDNALEMKLMARAGADWRKVLKWGTLGGWTCVRSMAWEGKEGEERLARVEELHEDARLVGDNEVPFGAVRRGFGADIIATSGDLENDFESAIDKSAIEFVMKGGRVHKMGGKELV</sequence>
<reference evidence="2 3" key="1">
    <citation type="journal article" date="2016" name="Mol. Biol. Evol.">
        <title>Comparative Genomics of Early-Diverging Mushroom-Forming Fungi Provides Insights into the Origins of Lignocellulose Decay Capabilities.</title>
        <authorList>
            <person name="Nagy L.G."/>
            <person name="Riley R."/>
            <person name="Tritt A."/>
            <person name="Adam C."/>
            <person name="Daum C."/>
            <person name="Floudas D."/>
            <person name="Sun H."/>
            <person name="Yadav J.S."/>
            <person name="Pangilinan J."/>
            <person name="Larsson K.H."/>
            <person name="Matsuura K."/>
            <person name="Barry K."/>
            <person name="Labutti K."/>
            <person name="Kuo R."/>
            <person name="Ohm R.A."/>
            <person name="Bhattacharya S.S."/>
            <person name="Shirouzu T."/>
            <person name="Yoshinaga Y."/>
            <person name="Martin F.M."/>
            <person name="Grigoriev I.V."/>
            <person name="Hibbett D.S."/>
        </authorList>
    </citation>
    <scope>NUCLEOTIDE SEQUENCE [LARGE SCALE GENOMIC DNA]</scope>
    <source>
        <strain evidence="2 3">93-53</strain>
    </source>
</reference>
<dbReference type="Gene3D" id="3.20.20.140">
    <property type="entry name" value="Metal-dependent hydrolases"/>
    <property type="match status" value="1"/>
</dbReference>
<dbReference type="InterPro" id="IPR006680">
    <property type="entry name" value="Amidohydro-rel"/>
</dbReference>
<evidence type="ECO:0000313" key="3">
    <source>
        <dbReference type="Proteomes" id="UP000076871"/>
    </source>
</evidence>
<feature type="domain" description="Amidohydrolase-related" evidence="1">
    <location>
        <begin position="57"/>
        <end position="378"/>
    </location>
</feature>
<dbReference type="Gene3D" id="2.30.40.10">
    <property type="entry name" value="Urease, subunit C, domain 1"/>
    <property type="match status" value="1"/>
</dbReference>
<dbReference type="InterPro" id="IPR051781">
    <property type="entry name" value="Metallo-dep_Hydrolase"/>
</dbReference>
<name>A0A165CVF9_9APHY</name>
<dbReference type="Pfam" id="PF01979">
    <property type="entry name" value="Amidohydro_1"/>
    <property type="match status" value="1"/>
</dbReference>
<dbReference type="SUPFAM" id="SSF51556">
    <property type="entry name" value="Metallo-dependent hydrolases"/>
    <property type="match status" value="1"/>
</dbReference>
<dbReference type="AlphaFoldDB" id="A0A165CVF9"/>
<dbReference type="PANTHER" id="PTHR43135:SF3">
    <property type="entry name" value="ALPHA-D-RIBOSE 1-METHYLPHOSPHONATE 5-TRIPHOSPHATE DIPHOSPHATASE"/>
    <property type="match status" value="1"/>
</dbReference>
<keyword evidence="3" id="KW-1185">Reference proteome</keyword>
<dbReference type="GO" id="GO:0016810">
    <property type="term" value="F:hydrolase activity, acting on carbon-nitrogen (but not peptide) bonds"/>
    <property type="evidence" value="ECO:0007669"/>
    <property type="project" value="InterPro"/>
</dbReference>
<dbReference type="InParanoid" id="A0A165CVF9"/>
<dbReference type="Proteomes" id="UP000076871">
    <property type="component" value="Unassembled WGS sequence"/>
</dbReference>
<dbReference type="STRING" id="1314785.A0A165CVF9"/>
<dbReference type="PANTHER" id="PTHR43135">
    <property type="entry name" value="ALPHA-D-RIBOSE 1-METHYLPHOSPHONATE 5-TRIPHOSPHATE DIPHOSPHATASE"/>
    <property type="match status" value="1"/>
</dbReference>
<accession>A0A165CVF9</accession>
<dbReference type="EMBL" id="KV427643">
    <property type="protein sequence ID" value="KZT03501.1"/>
    <property type="molecule type" value="Genomic_DNA"/>
</dbReference>
<dbReference type="GeneID" id="63821853"/>
<organism evidence="2 3">
    <name type="scientific">Laetiporus sulphureus 93-53</name>
    <dbReference type="NCBI Taxonomy" id="1314785"/>
    <lineage>
        <taxon>Eukaryota</taxon>
        <taxon>Fungi</taxon>
        <taxon>Dikarya</taxon>
        <taxon>Basidiomycota</taxon>
        <taxon>Agaricomycotina</taxon>
        <taxon>Agaricomycetes</taxon>
        <taxon>Polyporales</taxon>
        <taxon>Laetiporus</taxon>
    </lineage>
</organism>
<dbReference type="OrthoDB" id="5595695at2759"/>
<dbReference type="RefSeq" id="XP_040761241.1">
    <property type="nucleotide sequence ID" value="XM_040904823.1"/>
</dbReference>
<evidence type="ECO:0000259" key="1">
    <source>
        <dbReference type="Pfam" id="PF01979"/>
    </source>
</evidence>
<protein>
    <recommendedName>
        <fullName evidence="1">Amidohydrolase-related domain-containing protein</fullName>
    </recommendedName>
</protein>
<proteinExistence type="predicted"/>
<dbReference type="SUPFAM" id="SSF51338">
    <property type="entry name" value="Composite domain of metallo-dependent hydrolases"/>
    <property type="match status" value="2"/>
</dbReference>
<dbReference type="InterPro" id="IPR011059">
    <property type="entry name" value="Metal-dep_hydrolase_composite"/>
</dbReference>
<dbReference type="InterPro" id="IPR032466">
    <property type="entry name" value="Metal_Hydrolase"/>
</dbReference>
<evidence type="ECO:0000313" key="2">
    <source>
        <dbReference type="EMBL" id="KZT03501.1"/>
    </source>
</evidence>
<gene>
    <name evidence="2" type="ORF">LAESUDRAFT_659678</name>
</gene>